<evidence type="ECO:0000313" key="1">
    <source>
        <dbReference type="EMBL" id="KAG7156920.1"/>
    </source>
</evidence>
<accession>A0A8J5MMP7</accession>
<keyword evidence="2" id="KW-1185">Reference proteome</keyword>
<comment type="caution">
    <text evidence="1">The sequence shown here is derived from an EMBL/GenBank/DDBJ whole genome shotgun (WGS) entry which is preliminary data.</text>
</comment>
<evidence type="ECO:0000313" key="2">
    <source>
        <dbReference type="Proteomes" id="UP000747542"/>
    </source>
</evidence>
<reference evidence="1" key="1">
    <citation type="journal article" date="2021" name="Sci. Adv.">
        <title>The American lobster genome reveals insights on longevity, neural, and immune adaptations.</title>
        <authorList>
            <person name="Polinski J.M."/>
            <person name="Zimin A.V."/>
            <person name="Clark K.F."/>
            <person name="Kohn A.B."/>
            <person name="Sadowski N."/>
            <person name="Timp W."/>
            <person name="Ptitsyn A."/>
            <person name="Khanna P."/>
            <person name="Romanova D.Y."/>
            <person name="Williams P."/>
            <person name="Greenwood S.J."/>
            <person name="Moroz L.L."/>
            <person name="Walt D.R."/>
            <person name="Bodnar A.G."/>
        </authorList>
    </citation>
    <scope>NUCLEOTIDE SEQUENCE</scope>
    <source>
        <strain evidence="1">GMGI-L3</strain>
    </source>
</reference>
<proteinExistence type="predicted"/>
<dbReference type="AlphaFoldDB" id="A0A8J5MMP7"/>
<organism evidence="1 2">
    <name type="scientific">Homarus americanus</name>
    <name type="common">American lobster</name>
    <dbReference type="NCBI Taxonomy" id="6706"/>
    <lineage>
        <taxon>Eukaryota</taxon>
        <taxon>Metazoa</taxon>
        <taxon>Ecdysozoa</taxon>
        <taxon>Arthropoda</taxon>
        <taxon>Crustacea</taxon>
        <taxon>Multicrustacea</taxon>
        <taxon>Malacostraca</taxon>
        <taxon>Eumalacostraca</taxon>
        <taxon>Eucarida</taxon>
        <taxon>Decapoda</taxon>
        <taxon>Pleocyemata</taxon>
        <taxon>Astacidea</taxon>
        <taxon>Nephropoidea</taxon>
        <taxon>Nephropidae</taxon>
        <taxon>Homarus</taxon>
    </lineage>
</organism>
<gene>
    <name evidence="1" type="ORF">Hamer_G015848</name>
</gene>
<dbReference type="EMBL" id="JAHLQT010038275">
    <property type="protein sequence ID" value="KAG7156920.1"/>
    <property type="molecule type" value="Genomic_DNA"/>
</dbReference>
<sequence>MVLSYILHKQQSWHRANTIKSTERYFSRACCCSLGAQDNEQGPHIGELGTWCLREGGGQCSWKAGEVLVFGFFLSPDTPGVSLTLDATRRWQVLPVEVIQLLYSSVALCWCQSYQDGWDDAESLEGLLVQGDKPHL</sequence>
<dbReference type="Proteomes" id="UP000747542">
    <property type="component" value="Unassembled WGS sequence"/>
</dbReference>
<name>A0A8J5MMP7_HOMAM</name>
<protein>
    <submittedName>
        <fullName evidence="1">Uncharacterized protein</fullName>
    </submittedName>
</protein>